<dbReference type="Gene3D" id="3.40.630.30">
    <property type="match status" value="1"/>
</dbReference>
<dbReference type="EMBL" id="JAMAST010000005">
    <property type="protein sequence ID" value="MCL1631656.1"/>
    <property type="molecule type" value="Genomic_DNA"/>
</dbReference>
<evidence type="ECO:0000313" key="2">
    <source>
        <dbReference type="EMBL" id="MCL1631656.1"/>
    </source>
</evidence>
<protein>
    <submittedName>
        <fullName evidence="2">GNAT family N-acetyltransferase</fullName>
    </submittedName>
</protein>
<dbReference type="CDD" id="cd04301">
    <property type="entry name" value="NAT_SF"/>
    <property type="match status" value="1"/>
</dbReference>
<proteinExistence type="predicted"/>
<organism evidence="2 3">
    <name type="scientific">Sporolactobacillus mangiferae</name>
    <dbReference type="NCBI Taxonomy" id="2940498"/>
    <lineage>
        <taxon>Bacteria</taxon>
        <taxon>Bacillati</taxon>
        <taxon>Bacillota</taxon>
        <taxon>Bacilli</taxon>
        <taxon>Bacillales</taxon>
        <taxon>Sporolactobacillaceae</taxon>
        <taxon>Sporolactobacillus</taxon>
    </lineage>
</organism>
<dbReference type="InterPro" id="IPR016181">
    <property type="entry name" value="Acyl_CoA_acyltransferase"/>
</dbReference>
<dbReference type="Proteomes" id="UP001203004">
    <property type="component" value="Unassembled WGS sequence"/>
</dbReference>
<dbReference type="RefSeq" id="WP_249100067.1">
    <property type="nucleotide sequence ID" value="NZ_JAMAST010000005.1"/>
</dbReference>
<dbReference type="SUPFAM" id="SSF55729">
    <property type="entry name" value="Acyl-CoA N-acyltransferases (Nat)"/>
    <property type="match status" value="1"/>
</dbReference>
<evidence type="ECO:0000259" key="1">
    <source>
        <dbReference type="PROSITE" id="PS51186"/>
    </source>
</evidence>
<name>A0ABT0M9V0_9BACL</name>
<dbReference type="PROSITE" id="PS51186">
    <property type="entry name" value="GNAT"/>
    <property type="match status" value="1"/>
</dbReference>
<accession>A0ABT0M9V0</accession>
<gene>
    <name evidence="2" type="ORF">M3N64_06800</name>
</gene>
<feature type="domain" description="N-acetyltransferase" evidence="1">
    <location>
        <begin position="10"/>
        <end position="154"/>
    </location>
</feature>
<dbReference type="InterPro" id="IPR000182">
    <property type="entry name" value="GNAT_dom"/>
</dbReference>
<comment type="caution">
    <text evidence="2">The sequence shown here is derived from an EMBL/GenBank/DDBJ whole genome shotgun (WGS) entry which is preliminary data.</text>
</comment>
<keyword evidence="3" id="KW-1185">Reference proteome</keyword>
<reference evidence="2 3" key="1">
    <citation type="submission" date="2022-05" db="EMBL/GenBank/DDBJ databases">
        <title>Sporolactobacillus sp nov CPB3-1, isolated from tree bark (Mangifera indica L.).</title>
        <authorList>
            <person name="Phuengjayaem S."/>
            <person name="Tanasupawat S."/>
        </authorList>
    </citation>
    <scope>NUCLEOTIDE SEQUENCE [LARGE SCALE GENOMIC DNA]</scope>
    <source>
        <strain evidence="2 3">CPB3-1</strain>
    </source>
</reference>
<dbReference type="Pfam" id="PF00583">
    <property type="entry name" value="Acetyltransf_1"/>
    <property type="match status" value="1"/>
</dbReference>
<sequence>MTIRFTTDAALIARLNEPVQTLHAKLYPEHFKPYQFEKIRDWFEKVLIQDEASRFLVTEDEEGPCGYAWIQTINQKENPFKKASVFLEVHQFCIASPKRRKGLGTALMNRICQYAREQELNEVILDYWANNEAAEQFYRHQQFTVYRNVVHLLI</sequence>
<evidence type="ECO:0000313" key="3">
    <source>
        <dbReference type="Proteomes" id="UP001203004"/>
    </source>
</evidence>